<evidence type="ECO:0000256" key="3">
    <source>
        <dbReference type="RuleBase" id="RU000461"/>
    </source>
</evidence>
<evidence type="ECO:0000256" key="2">
    <source>
        <dbReference type="PIRSR" id="PIRSR602401-1"/>
    </source>
</evidence>
<reference evidence="4 5" key="1">
    <citation type="submission" date="2018-10" db="EMBL/GenBank/DDBJ databases">
        <title>Genome sequencing of Arthrobacter oryzae TNB02.</title>
        <authorList>
            <person name="Cho Y.-J."/>
            <person name="Cho A."/>
            <person name="Kim O.-S."/>
        </authorList>
    </citation>
    <scope>NUCLEOTIDE SEQUENCE [LARGE SCALE GENOMIC DNA]</scope>
    <source>
        <strain evidence="4 5">TNB02</strain>
    </source>
</reference>
<evidence type="ECO:0000313" key="4">
    <source>
        <dbReference type="EMBL" id="RNL50389.1"/>
    </source>
</evidence>
<dbReference type="PRINTS" id="PR00463">
    <property type="entry name" value="EP450I"/>
</dbReference>
<dbReference type="InterPro" id="IPR002401">
    <property type="entry name" value="Cyt_P450_E_grp-I"/>
</dbReference>
<dbReference type="InterPro" id="IPR001128">
    <property type="entry name" value="Cyt_P450"/>
</dbReference>
<dbReference type="PANTHER" id="PTHR46696:SF1">
    <property type="entry name" value="CYTOCHROME P450 YJIB-RELATED"/>
    <property type="match status" value="1"/>
</dbReference>
<dbReference type="CDD" id="cd11037">
    <property type="entry name" value="CYP199A2-like"/>
    <property type="match status" value="1"/>
</dbReference>
<gene>
    <name evidence="4" type="ORF">D7003_16765</name>
</gene>
<keyword evidence="2 3" id="KW-0479">Metal-binding</keyword>
<dbReference type="PROSITE" id="PS00086">
    <property type="entry name" value="CYTOCHROME_P450"/>
    <property type="match status" value="1"/>
</dbReference>
<organism evidence="4 5">
    <name type="scientific">Arthrobacter oryzae</name>
    <dbReference type="NCBI Taxonomy" id="409290"/>
    <lineage>
        <taxon>Bacteria</taxon>
        <taxon>Bacillati</taxon>
        <taxon>Actinomycetota</taxon>
        <taxon>Actinomycetes</taxon>
        <taxon>Micrococcales</taxon>
        <taxon>Micrococcaceae</taxon>
        <taxon>Arthrobacter</taxon>
    </lineage>
</organism>
<keyword evidence="2 3" id="KW-0349">Heme</keyword>
<keyword evidence="3" id="KW-0503">Monooxygenase</keyword>
<accession>A0A3N0BNS3</accession>
<keyword evidence="3" id="KW-0560">Oxidoreductase</keyword>
<dbReference type="InterPro" id="IPR017972">
    <property type="entry name" value="Cyt_P450_CS"/>
</dbReference>
<comment type="cofactor">
    <cofactor evidence="2">
        <name>heme</name>
        <dbReference type="ChEBI" id="CHEBI:30413"/>
    </cofactor>
</comment>
<dbReference type="EMBL" id="RBED01000135">
    <property type="protein sequence ID" value="RNL50389.1"/>
    <property type="molecule type" value="Genomic_DNA"/>
</dbReference>
<dbReference type="Pfam" id="PF00067">
    <property type="entry name" value="p450"/>
    <property type="match status" value="1"/>
</dbReference>
<proteinExistence type="inferred from homology"/>
<dbReference type="AlphaFoldDB" id="A0A3N0BNS3"/>
<name>A0A3N0BNS3_9MICC</name>
<feature type="binding site" description="axial binding residue" evidence="2">
    <location>
        <position position="351"/>
    </location>
    <ligand>
        <name>heme</name>
        <dbReference type="ChEBI" id="CHEBI:30413"/>
    </ligand>
    <ligandPart>
        <name>Fe</name>
        <dbReference type="ChEBI" id="CHEBI:18248"/>
    </ligandPart>
</feature>
<dbReference type="GO" id="GO:0016705">
    <property type="term" value="F:oxidoreductase activity, acting on paired donors, with incorporation or reduction of molecular oxygen"/>
    <property type="evidence" value="ECO:0007669"/>
    <property type="project" value="InterPro"/>
</dbReference>
<comment type="caution">
    <text evidence="4">The sequence shown here is derived from an EMBL/GenBank/DDBJ whole genome shotgun (WGS) entry which is preliminary data.</text>
</comment>
<protein>
    <submittedName>
        <fullName evidence="4">Cytochrome P450</fullName>
    </submittedName>
</protein>
<evidence type="ECO:0000256" key="1">
    <source>
        <dbReference type="ARBA" id="ARBA00010617"/>
    </source>
</evidence>
<dbReference type="PANTHER" id="PTHR46696">
    <property type="entry name" value="P450, PUTATIVE (EUROFUNG)-RELATED"/>
    <property type="match status" value="1"/>
</dbReference>
<dbReference type="OrthoDB" id="54272at2"/>
<evidence type="ECO:0000313" key="5">
    <source>
        <dbReference type="Proteomes" id="UP000273807"/>
    </source>
</evidence>
<keyword evidence="5" id="KW-1185">Reference proteome</keyword>
<dbReference type="GO" id="GO:0020037">
    <property type="term" value="F:heme binding"/>
    <property type="evidence" value="ECO:0007669"/>
    <property type="project" value="InterPro"/>
</dbReference>
<dbReference type="PRINTS" id="PR00385">
    <property type="entry name" value="P450"/>
</dbReference>
<dbReference type="Proteomes" id="UP000273807">
    <property type="component" value="Unassembled WGS sequence"/>
</dbReference>
<dbReference type="SUPFAM" id="SSF48264">
    <property type="entry name" value="Cytochrome P450"/>
    <property type="match status" value="1"/>
</dbReference>
<dbReference type="GO" id="GO:0005506">
    <property type="term" value="F:iron ion binding"/>
    <property type="evidence" value="ECO:0007669"/>
    <property type="project" value="InterPro"/>
</dbReference>
<comment type="similarity">
    <text evidence="1 3">Belongs to the cytochrome P450 family.</text>
</comment>
<dbReference type="Gene3D" id="1.10.630.10">
    <property type="entry name" value="Cytochrome P450"/>
    <property type="match status" value="1"/>
</dbReference>
<dbReference type="InterPro" id="IPR036396">
    <property type="entry name" value="Cyt_P450_sf"/>
</dbReference>
<dbReference type="GO" id="GO:0004497">
    <property type="term" value="F:monooxygenase activity"/>
    <property type="evidence" value="ECO:0007669"/>
    <property type="project" value="UniProtKB-KW"/>
</dbReference>
<keyword evidence="2 3" id="KW-0408">Iron</keyword>
<sequence length="402" mass="44049">MSVSTPPQTVPVLSDDPYTDENLINPYPLFERMRAAGPAVWLEKYGVLAFAGFAECKEILEDYSTFISGAGVGPKNLHHEPGWRPRGILESDPPVHGAMRAAMAGVISPRGVRSLRAQFEVFADELVDQIIGRGSFDGVKDLAELFPIRVFGDAVGIPREGREANLLPHGAMNFSSFGPDDQRSREFSAKGEPTHQWVMDNCARENLSLDGMGAQIWAYADRGEISAEQAALLVRAMLSAGLDTTVFSIGNTLQALAAHPEQWARLHANPRLVKFAIDEALRYESPFQSFFRTVATDTVFRGIPLPAESKILLFMGSANRDTGQWGPTADEFLIDRNAGGHLAFGMGIHQCVGQPISRLEMDVLFTAMARRISTIELTGDPVPYLHNTLRGWNSIPLKITAS</sequence>